<reference evidence="7" key="1">
    <citation type="journal article" date="2020" name="Stud. Mycol.">
        <title>101 Dothideomycetes genomes: a test case for predicting lifestyles and emergence of pathogens.</title>
        <authorList>
            <person name="Haridas S."/>
            <person name="Albert R."/>
            <person name="Binder M."/>
            <person name="Bloem J."/>
            <person name="Labutti K."/>
            <person name="Salamov A."/>
            <person name="Andreopoulos B."/>
            <person name="Baker S."/>
            <person name="Barry K."/>
            <person name="Bills G."/>
            <person name="Bluhm B."/>
            <person name="Cannon C."/>
            <person name="Castanera R."/>
            <person name="Culley D."/>
            <person name="Daum C."/>
            <person name="Ezra D."/>
            <person name="Gonzalez J."/>
            <person name="Henrissat B."/>
            <person name="Kuo A."/>
            <person name="Liang C."/>
            <person name="Lipzen A."/>
            <person name="Lutzoni F."/>
            <person name="Magnuson J."/>
            <person name="Mondo S."/>
            <person name="Nolan M."/>
            <person name="Ohm R."/>
            <person name="Pangilinan J."/>
            <person name="Park H.-J."/>
            <person name="Ramirez L."/>
            <person name="Alfaro M."/>
            <person name="Sun H."/>
            <person name="Tritt A."/>
            <person name="Yoshinaga Y."/>
            <person name="Zwiers L.-H."/>
            <person name="Turgeon B."/>
            <person name="Goodwin S."/>
            <person name="Spatafora J."/>
            <person name="Crous P."/>
            <person name="Grigoriev I."/>
        </authorList>
    </citation>
    <scope>NUCLEOTIDE SEQUENCE</scope>
    <source>
        <strain evidence="7">CBS 260.36</strain>
    </source>
</reference>
<dbReference type="InterPro" id="IPR010666">
    <property type="entry name" value="Znf_GRF"/>
</dbReference>
<dbReference type="EMBL" id="ML996085">
    <property type="protein sequence ID" value="KAF2152976.1"/>
    <property type="molecule type" value="Genomic_DNA"/>
</dbReference>
<feature type="compositionally biased region" description="Polar residues" evidence="5">
    <location>
        <begin position="1"/>
        <end position="22"/>
    </location>
</feature>
<sequence length="367" mass="39286">MFNRTPTGRGSSNQPFSRYNSGNGRGGPSNKPRGNGTPKRTTAKGLFADGIWQCECNPRLPAEHFRVKKDGPNHGRWFYTCQNAQDKRCGFFLWDEDAKPREESAVLNNSRTEAIHPTSPTRKAAGGEANPAWQQQQAPPPTPSKRKASPIDLDDSTTDDEDELISWPATGADPSTPRKAAKTTAYATPSTTRTRRLPWLDYTAEETAADPTPDTPSKPPTIAAGTAAVTTPVRPAPGAGLPTPESKAPWTESPARGAEVDAASMDLTGEVLGLLSSHAVQLSVAAEKALRAALGRQELKLQGAVKGRELVRTALRAREARIVELNARLVGVEAEREVLRAGLRRREGEGEGDIVVEEGGGSSGSTI</sequence>
<evidence type="ECO:0000259" key="6">
    <source>
        <dbReference type="PROSITE" id="PS51999"/>
    </source>
</evidence>
<feature type="compositionally biased region" description="Acidic residues" evidence="5">
    <location>
        <begin position="152"/>
        <end position="164"/>
    </location>
</feature>
<evidence type="ECO:0000313" key="8">
    <source>
        <dbReference type="Proteomes" id="UP000799439"/>
    </source>
</evidence>
<feature type="region of interest" description="Disordered" evidence="5">
    <location>
        <begin position="103"/>
        <end position="197"/>
    </location>
</feature>
<keyword evidence="8" id="KW-1185">Reference proteome</keyword>
<feature type="compositionally biased region" description="Gly residues" evidence="5">
    <location>
        <begin position="358"/>
        <end position="367"/>
    </location>
</feature>
<dbReference type="OrthoDB" id="430051at2759"/>
<dbReference type="Proteomes" id="UP000799439">
    <property type="component" value="Unassembled WGS sequence"/>
</dbReference>
<comment type="caution">
    <text evidence="7">The sequence shown here is derived from an EMBL/GenBank/DDBJ whole genome shotgun (WGS) entry which is preliminary data.</text>
</comment>
<feature type="region of interest" description="Disordered" evidence="5">
    <location>
        <begin position="347"/>
        <end position="367"/>
    </location>
</feature>
<feature type="region of interest" description="Disordered" evidence="5">
    <location>
        <begin position="231"/>
        <end position="252"/>
    </location>
</feature>
<feature type="region of interest" description="Disordered" evidence="5">
    <location>
        <begin position="1"/>
        <end position="44"/>
    </location>
</feature>
<dbReference type="GO" id="GO:0008270">
    <property type="term" value="F:zinc ion binding"/>
    <property type="evidence" value="ECO:0007669"/>
    <property type="project" value="UniProtKB-KW"/>
</dbReference>
<evidence type="ECO:0000256" key="1">
    <source>
        <dbReference type="ARBA" id="ARBA00022723"/>
    </source>
</evidence>
<feature type="domain" description="GRF-type" evidence="6">
    <location>
        <begin position="54"/>
        <end position="98"/>
    </location>
</feature>
<dbReference type="PROSITE" id="PS51999">
    <property type="entry name" value="ZF_GRF"/>
    <property type="match status" value="1"/>
</dbReference>
<evidence type="ECO:0000256" key="4">
    <source>
        <dbReference type="PROSITE-ProRule" id="PRU01343"/>
    </source>
</evidence>
<keyword evidence="2 4" id="KW-0863">Zinc-finger</keyword>
<keyword evidence="1" id="KW-0479">Metal-binding</keyword>
<keyword evidence="3" id="KW-0862">Zinc</keyword>
<dbReference type="Pfam" id="PF06839">
    <property type="entry name" value="Zn_ribbon_GRF"/>
    <property type="match status" value="1"/>
</dbReference>
<name>A0A9P4J1Z7_9PEZI</name>
<evidence type="ECO:0000256" key="5">
    <source>
        <dbReference type="SAM" id="MobiDB-lite"/>
    </source>
</evidence>
<accession>A0A9P4J1Z7</accession>
<evidence type="ECO:0000256" key="3">
    <source>
        <dbReference type="ARBA" id="ARBA00022833"/>
    </source>
</evidence>
<evidence type="ECO:0000256" key="2">
    <source>
        <dbReference type="ARBA" id="ARBA00022771"/>
    </source>
</evidence>
<dbReference type="AlphaFoldDB" id="A0A9P4J1Z7"/>
<protein>
    <recommendedName>
        <fullName evidence="6">GRF-type domain-containing protein</fullName>
    </recommendedName>
</protein>
<organism evidence="7 8">
    <name type="scientific">Myriangium duriaei CBS 260.36</name>
    <dbReference type="NCBI Taxonomy" id="1168546"/>
    <lineage>
        <taxon>Eukaryota</taxon>
        <taxon>Fungi</taxon>
        <taxon>Dikarya</taxon>
        <taxon>Ascomycota</taxon>
        <taxon>Pezizomycotina</taxon>
        <taxon>Dothideomycetes</taxon>
        <taxon>Dothideomycetidae</taxon>
        <taxon>Myriangiales</taxon>
        <taxon>Myriangiaceae</taxon>
        <taxon>Myriangium</taxon>
    </lineage>
</organism>
<feature type="compositionally biased region" description="Low complexity" evidence="5">
    <location>
        <begin position="182"/>
        <end position="192"/>
    </location>
</feature>
<evidence type="ECO:0000313" key="7">
    <source>
        <dbReference type="EMBL" id="KAF2152976.1"/>
    </source>
</evidence>
<gene>
    <name evidence="7" type="ORF">K461DRAFT_277743</name>
</gene>
<proteinExistence type="predicted"/>